<protein>
    <submittedName>
        <fullName evidence="2">Uncharacterized protein</fullName>
    </submittedName>
</protein>
<proteinExistence type="predicted"/>
<evidence type="ECO:0000313" key="3">
    <source>
        <dbReference type="Proteomes" id="UP000275078"/>
    </source>
</evidence>
<dbReference type="AlphaFoldDB" id="A0A3N4HKL0"/>
<feature type="compositionally biased region" description="Polar residues" evidence="1">
    <location>
        <begin position="1"/>
        <end position="12"/>
    </location>
</feature>
<feature type="compositionally biased region" description="Basic and acidic residues" evidence="1">
    <location>
        <begin position="331"/>
        <end position="348"/>
    </location>
</feature>
<accession>A0A3N4HKL0</accession>
<feature type="compositionally biased region" description="Polar residues" evidence="1">
    <location>
        <begin position="175"/>
        <end position="188"/>
    </location>
</feature>
<evidence type="ECO:0000313" key="2">
    <source>
        <dbReference type="EMBL" id="RPA72671.1"/>
    </source>
</evidence>
<feature type="compositionally biased region" description="Polar residues" evidence="1">
    <location>
        <begin position="21"/>
        <end position="34"/>
    </location>
</feature>
<dbReference type="EMBL" id="ML119852">
    <property type="protein sequence ID" value="RPA72671.1"/>
    <property type="molecule type" value="Genomic_DNA"/>
</dbReference>
<feature type="region of interest" description="Disordered" evidence="1">
    <location>
        <begin position="297"/>
        <end position="353"/>
    </location>
</feature>
<sequence length="465" mass="51095">MDVDSPNSSSALTVRRKPPTASGNEPQPSGHQLSTLDIRSLVSKPNIEFSAPPTQTEDAFERTCNYGGFESPAAKENIGRELFNNEVGDGRGKLEKVEGLPLHSARHPPTNRDLNQILVPAGQECIGGQQQTNDGHSVQRLDPEIDSRNGSEEGHLGRPEEKNGRFKEHPLVENCSPSTNNLFSTHPGPSSERSHLLEAAPAVTKPRWPISHQPTDPDKQNKRKHQSQGDGTKKPWNAMSTRPRGTKRRSVKTERTTVLATNASISELKEKKKAVSCFAEHPDAETTRGTLDASVLISGKEEKEKRVPALAEHPETETTTETLDASVLISGKEEKEKRVPALAEHPETETTTDTLDASVLISGKEEKENTASRLERDRSISKQITSELVRFSSTTAFEYCRLLPQNPFPTSPISHNLSPFRYDGRTPTASLVPYFPQNPFQGGTIPHPCQPEKMNVNGGLDLEGI</sequence>
<reference evidence="2 3" key="1">
    <citation type="journal article" date="2018" name="Nat. Ecol. Evol.">
        <title>Pezizomycetes genomes reveal the molecular basis of ectomycorrhizal truffle lifestyle.</title>
        <authorList>
            <person name="Murat C."/>
            <person name="Payen T."/>
            <person name="Noel B."/>
            <person name="Kuo A."/>
            <person name="Morin E."/>
            <person name="Chen J."/>
            <person name="Kohler A."/>
            <person name="Krizsan K."/>
            <person name="Balestrini R."/>
            <person name="Da Silva C."/>
            <person name="Montanini B."/>
            <person name="Hainaut M."/>
            <person name="Levati E."/>
            <person name="Barry K.W."/>
            <person name="Belfiori B."/>
            <person name="Cichocki N."/>
            <person name="Clum A."/>
            <person name="Dockter R.B."/>
            <person name="Fauchery L."/>
            <person name="Guy J."/>
            <person name="Iotti M."/>
            <person name="Le Tacon F."/>
            <person name="Lindquist E.A."/>
            <person name="Lipzen A."/>
            <person name="Malagnac F."/>
            <person name="Mello A."/>
            <person name="Molinier V."/>
            <person name="Miyauchi S."/>
            <person name="Poulain J."/>
            <person name="Riccioni C."/>
            <person name="Rubini A."/>
            <person name="Sitrit Y."/>
            <person name="Splivallo R."/>
            <person name="Traeger S."/>
            <person name="Wang M."/>
            <person name="Zifcakova L."/>
            <person name="Wipf D."/>
            <person name="Zambonelli A."/>
            <person name="Paolocci F."/>
            <person name="Nowrousian M."/>
            <person name="Ottonello S."/>
            <person name="Baldrian P."/>
            <person name="Spatafora J.W."/>
            <person name="Henrissat B."/>
            <person name="Nagy L.G."/>
            <person name="Aury J.M."/>
            <person name="Wincker P."/>
            <person name="Grigoriev I.V."/>
            <person name="Bonfante P."/>
            <person name="Martin F.M."/>
        </authorList>
    </citation>
    <scope>NUCLEOTIDE SEQUENCE [LARGE SCALE GENOMIC DNA]</scope>
    <source>
        <strain evidence="2 3">RN42</strain>
    </source>
</reference>
<organism evidence="2 3">
    <name type="scientific">Ascobolus immersus RN42</name>
    <dbReference type="NCBI Taxonomy" id="1160509"/>
    <lineage>
        <taxon>Eukaryota</taxon>
        <taxon>Fungi</taxon>
        <taxon>Dikarya</taxon>
        <taxon>Ascomycota</taxon>
        <taxon>Pezizomycotina</taxon>
        <taxon>Pezizomycetes</taxon>
        <taxon>Pezizales</taxon>
        <taxon>Ascobolaceae</taxon>
        <taxon>Ascobolus</taxon>
    </lineage>
</organism>
<dbReference type="Proteomes" id="UP000275078">
    <property type="component" value="Unassembled WGS sequence"/>
</dbReference>
<evidence type="ECO:0000256" key="1">
    <source>
        <dbReference type="SAM" id="MobiDB-lite"/>
    </source>
</evidence>
<keyword evidence="3" id="KW-1185">Reference proteome</keyword>
<feature type="region of interest" description="Disordered" evidence="1">
    <location>
        <begin position="1"/>
        <end position="34"/>
    </location>
</feature>
<feature type="region of interest" description="Disordered" evidence="1">
    <location>
        <begin position="121"/>
        <end position="258"/>
    </location>
</feature>
<feature type="compositionally biased region" description="Basic and acidic residues" evidence="1">
    <location>
        <begin position="299"/>
        <end position="316"/>
    </location>
</feature>
<gene>
    <name evidence="2" type="ORF">BJ508DRAFT_381445</name>
</gene>
<feature type="compositionally biased region" description="Basic and acidic residues" evidence="1">
    <location>
        <begin position="137"/>
        <end position="171"/>
    </location>
</feature>
<name>A0A3N4HKL0_ASCIM</name>